<sequence length="122" mass="13178">VAVDPGLFVSRGGVTRLTRVDVGLTDCPYYTLGTRPKRGLREKTRVSSSKSSEFGRFRDRLGVESGPWLVNHIGVTTIHGLFRVKGFRTSADLGSLSSISTVGASSKAARPRLGIMREGTKI</sequence>
<accession>A0A2I0JJG1</accession>
<dbReference type="Proteomes" id="UP000233551">
    <property type="component" value="Unassembled WGS sequence"/>
</dbReference>
<keyword evidence="2" id="KW-1185">Reference proteome</keyword>
<proteinExistence type="predicted"/>
<dbReference type="AlphaFoldDB" id="A0A2I0JJG1"/>
<protein>
    <submittedName>
        <fullName evidence="1">Uncharacterized protein</fullName>
    </submittedName>
</protein>
<gene>
    <name evidence="1" type="ORF">CRG98_023932</name>
</gene>
<evidence type="ECO:0000313" key="2">
    <source>
        <dbReference type="Proteomes" id="UP000233551"/>
    </source>
</evidence>
<dbReference type="EMBL" id="PGOL01001681">
    <property type="protein sequence ID" value="PKI55716.1"/>
    <property type="molecule type" value="Genomic_DNA"/>
</dbReference>
<organism evidence="1 2">
    <name type="scientific">Punica granatum</name>
    <name type="common">Pomegranate</name>
    <dbReference type="NCBI Taxonomy" id="22663"/>
    <lineage>
        <taxon>Eukaryota</taxon>
        <taxon>Viridiplantae</taxon>
        <taxon>Streptophyta</taxon>
        <taxon>Embryophyta</taxon>
        <taxon>Tracheophyta</taxon>
        <taxon>Spermatophyta</taxon>
        <taxon>Magnoliopsida</taxon>
        <taxon>eudicotyledons</taxon>
        <taxon>Gunneridae</taxon>
        <taxon>Pentapetalae</taxon>
        <taxon>rosids</taxon>
        <taxon>malvids</taxon>
        <taxon>Myrtales</taxon>
        <taxon>Lythraceae</taxon>
        <taxon>Punica</taxon>
    </lineage>
</organism>
<feature type="non-terminal residue" evidence="1">
    <location>
        <position position="1"/>
    </location>
</feature>
<evidence type="ECO:0000313" key="1">
    <source>
        <dbReference type="EMBL" id="PKI55716.1"/>
    </source>
</evidence>
<reference evidence="1 2" key="1">
    <citation type="submission" date="2017-11" db="EMBL/GenBank/DDBJ databases">
        <title>De-novo sequencing of pomegranate (Punica granatum L.) genome.</title>
        <authorList>
            <person name="Akparov Z."/>
            <person name="Amiraslanov A."/>
            <person name="Hajiyeva S."/>
            <person name="Abbasov M."/>
            <person name="Kaur K."/>
            <person name="Hamwieh A."/>
            <person name="Solovyev V."/>
            <person name="Salamov A."/>
            <person name="Braich B."/>
            <person name="Kosarev P."/>
            <person name="Mahmoud A."/>
            <person name="Hajiyev E."/>
            <person name="Babayeva S."/>
            <person name="Izzatullayeva V."/>
            <person name="Mammadov A."/>
            <person name="Mammadov A."/>
            <person name="Sharifova S."/>
            <person name="Ojaghi J."/>
            <person name="Eynullazada K."/>
            <person name="Bayramov B."/>
            <person name="Abdulazimova A."/>
            <person name="Shahmuradov I."/>
        </authorList>
    </citation>
    <scope>NUCLEOTIDE SEQUENCE [LARGE SCALE GENOMIC DNA]</scope>
    <source>
        <strain evidence="2">cv. AG2017</strain>
        <tissue evidence="1">Leaf</tissue>
    </source>
</reference>
<name>A0A2I0JJG1_PUNGR</name>
<comment type="caution">
    <text evidence="1">The sequence shown here is derived from an EMBL/GenBank/DDBJ whole genome shotgun (WGS) entry which is preliminary data.</text>
</comment>